<accession>A0A7R9FU34</accession>
<keyword evidence="7" id="KW-0067">ATP-binding</keyword>
<protein>
    <recommendedName>
        <fullName evidence="4">Glutamine-dependent NAD(+) synthetase</fullName>
        <ecNumber evidence="3">6.3.5.1</ecNumber>
    </recommendedName>
    <alternativeName>
        <fullName evidence="9">NAD(+) synthase [glutamine-hydrolyzing]</fullName>
    </alternativeName>
</protein>
<dbReference type="EMBL" id="LR918585">
    <property type="protein sequence ID" value="CAD7255182.1"/>
    <property type="molecule type" value="Genomic_DNA"/>
</dbReference>
<dbReference type="PANTHER" id="PTHR23090:SF9">
    <property type="entry name" value="GLUTAMINE-DEPENDENT NAD(+) SYNTHETASE"/>
    <property type="match status" value="1"/>
</dbReference>
<dbReference type="PANTHER" id="PTHR23090">
    <property type="entry name" value="NH 3 /GLUTAMINE-DEPENDENT NAD + SYNTHETASE"/>
    <property type="match status" value="1"/>
</dbReference>
<evidence type="ECO:0000256" key="8">
    <source>
        <dbReference type="ARBA" id="ARBA00023027"/>
    </source>
</evidence>
<evidence type="ECO:0000256" key="4">
    <source>
        <dbReference type="ARBA" id="ARBA00017309"/>
    </source>
</evidence>
<dbReference type="NCBIfam" id="NF010588">
    <property type="entry name" value="PRK13981.1"/>
    <property type="match status" value="1"/>
</dbReference>
<reference evidence="11" key="1">
    <citation type="submission" date="2020-11" db="EMBL/GenBank/DDBJ databases">
        <authorList>
            <person name="Tran Van P."/>
        </authorList>
    </citation>
    <scope>NUCLEOTIDE SEQUENCE</scope>
</reference>
<dbReference type="NCBIfam" id="TIGR00552">
    <property type="entry name" value="nadE"/>
    <property type="match status" value="1"/>
</dbReference>
<keyword evidence="12" id="KW-1185">Reference proteome</keyword>
<dbReference type="GO" id="GO:0009435">
    <property type="term" value="P:NAD+ biosynthetic process"/>
    <property type="evidence" value="ECO:0007669"/>
    <property type="project" value="UniProtKB-UniPathway"/>
</dbReference>
<evidence type="ECO:0000313" key="11">
    <source>
        <dbReference type="EMBL" id="CAD7255182.1"/>
    </source>
</evidence>
<dbReference type="SUPFAM" id="SSF52402">
    <property type="entry name" value="Adenine nucleotide alpha hydrolases-like"/>
    <property type="match status" value="1"/>
</dbReference>
<dbReference type="UniPathway" id="UPA00253">
    <property type="reaction ID" value="UER00334"/>
</dbReference>
<feature type="non-terminal residue" evidence="11">
    <location>
        <position position="1"/>
    </location>
</feature>
<dbReference type="FunFam" id="3.40.50.620:FF:000106">
    <property type="entry name" value="Glutamine-dependent NAD(+) synthetase"/>
    <property type="match status" value="1"/>
</dbReference>
<feature type="domain" description="CN hydrolase" evidence="10">
    <location>
        <begin position="1"/>
        <end position="117"/>
    </location>
</feature>
<evidence type="ECO:0000256" key="5">
    <source>
        <dbReference type="ARBA" id="ARBA00022598"/>
    </source>
</evidence>
<dbReference type="Proteomes" id="UP000677054">
    <property type="component" value="Unassembled WGS sequence"/>
</dbReference>
<dbReference type="InterPro" id="IPR014445">
    <property type="entry name" value="Gln-dep_NAD_synthase"/>
</dbReference>
<dbReference type="GO" id="GO:0005524">
    <property type="term" value="F:ATP binding"/>
    <property type="evidence" value="ECO:0007669"/>
    <property type="project" value="UniProtKB-KW"/>
</dbReference>
<evidence type="ECO:0000256" key="2">
    <source>
        <dbReference type="ARBA" id="ARBA00007145"/>
    </source>
</evidence>
<comment type="pathway">
    <text evidence="1">Cofactor biosynthesis; NAD(+) biosynthesis; NAD(+) from deamido-NAD(+) (L-Gln route): step 1/1.</text>
</comment>
<comment type="similarity">
    <text evidence="2">In the C-terminal section; belongs to the NAD synthetase family.</text>
</comment>
<name>A0A7R9FU34_9CRUS</name>
<evidence type="ECO:0000256" key="9">
    <source>
        <dbReference type="ARBA" id="ARBA00030681"/>
    </source>
</evidence>
<dbReference type="Gene3D" id="3.60.110.10">
    <property type="entry name" value="Carbon-nitrogen hydrolase"/>
    <property type="match status" value="1"/>
</dbReference>
<dbReference type="PROSITE" id="PS50263">
    <property type="entry name" value="CN_HYDROLASE"/>
    <property type="match status" value="1"/>
</dbReference>
<dbReference type="InterPro" id="IPR014729">
    <property type="entry name" value="Rossmann-like_a/b/a_fold"/>
</dbReference>
<evidence type="ECO:0000259" key="10">
    <source>
        <dbReference type="PROSITE" id="PS50263"/>
    </source>
</evidence>
<dbReference type="Gene3D" id="3.40.50.620">
    <property type="entry name" value="HUPs"/>
    <property type="match status" value="1"/>
</dbReference>
<dbReference type="InterPro" id="IPR022310">
    <property type="entry name" value="NAD/GMP_synthase"/>
</dbReference>
<gene>
    <name evidence="11" type="ORF">DSTB1V02_LOCUS14927</name>
</gene>
<evidence type="ECO:0000256" key="1">
    <source>
        <dbReference type="ARBA" id="ARBA00005188"/>
    </source>
</evidence>
<keyword evidence="8" id="KW-0520">NAD</keyword>
<dbReference type="GO" id="GO:0003952">
    <property type="term" value="F:NAD+ synthase (glutamine-hydrolyzing) activity"/>
    <property type="evidence" value="ECO:0007669"/>
    <property type="project" value="UniProtKB-EC"/>
</dbReference>
<dbReference type="AlphaFoldDB" id="A0A7R9FU34"/>
<dbReference type="OrthoDB" id="10266307at2759"/>
<dbReference type="CDD" id="cd00553">
    <property type="entry name" value="NAD_synthase"/>
    <property type="match status" value="1"/>
</dbReference>
<evidence type="ECO:0000256" key="6">
    <source>
        <dbReference type="ARBA" id="ARBA00022741"/>
    </source>
</evidence>
<dbReference type="PIRSF" id="PIRSF006630">
    <property type="entry name" value="NADS_GAT"/>
    <property type="match status" value="1"/>
</dbReference>
<dbReference type="InterPro" id="IPR003010">
    <property type="entry name" value="C-N_Hydrolase"/>
</dbReference>
<evidence type="ECO:0000313" key="12">
    <source>
        <dbReference type="Proteomes" id="UP000677054"/>
    </source>
</evidence>
<dbReference type="InterPro" id="IPR036526">
    <property type="entry name" value="C-N_Hydrolase_sf"/>
</dbReference>
<dbReference type="Pfam" id="PF02540">
    <property type="entry name" value="NAD_synthase"/>
    <property type="match status" value="1"/>
</dbReference>
<sequence>VDSLKVGLLICEDAWFDTPALESKAAGAQILVDINASPYHFGKRAERYARMIQLARLTGLPLVYEHMAGGQDEFIYDGASFAVDAQGQIQASADSFVEELMHCTVWDNGKVEGTLTPEHFPLRDDEADLWDALVCGLKDYVEKNNFAHVLLGLSGGIDSALVLALAVDALGKDRVRAIMMPSPYTADISTQDAAEMAARMGVRYDSISILPEFESFQNSLKPLFEGKGADTTEENLQARIRGVILMAISNKHGGLLLTTGNKSEVAVGYATLYGDMCGGFAPIKDVVKTKVFALARWRNAHNPYGTCENPIPERIITRPPSAELRPDQKDQDSLPPYDILDAIIAMYVEENLGLEEIVALGYERQTVELVLRLIRINEYKRRQGA</sequence>
<proteinExistence type="inferred from homology"/>
<organism evidence="11">
    <name type="scientific">Darwinula stevensoni</name>
    <dbReference type="NCBI Taxonomy" id="69355"/>
    <lineage>
        <taxon>Eukaryota</taxon>
        <taxon>Metazoa</taxon>
        <taxon>Ecdysozoa</taxon>
        <taxon>Arthropoda</taxon>
        <taxon>Crustacea</taxon>
        <taxon>Oligostraca</taxon>
        <taxon>Ostracoda</taxon>
        <taxon>Podocopa</taxon>
        <taxon>Podocopida</taxon>
        <taxon>Darwinulocopina</taxon>
        <taxon>Darwinuloidea</taxon>
        <taxon>Darwinulidae</taxon>
        <taxon>Darwinula</taxon>
    </lineage>
</organism>
<evidence type="ECO:0000256" key="3">
    <source>
        <dbReference type="ARBA" id="ARBA00012743"/>
    </source>
</evidence>
<dbReference type="EC" id="6.3.5.1" evidence="3"/>
<keyword evidence="6" id="KW-0547">Nucleotide-binding</keyword>
<keyword evidence="5" id="KW-0436">Ligase</keyword>
<dbReference type="GO" id="GO:0004359">
    <property type="term" value="F:glutaminase activity"/>
    <property type="evidence" value="ECO:0007669"/>
    <property type="project" value="InterPro"/>
</dbReference>
<dbReference type="EMBL" id="CAJPEV010019067">
    <property type="protein sequence ID" value="CAG0907777.1"/>
    <property type="molecule type" value="Genomic_DNA"/>
</dbReference>
<dbReference type="GO" id="GO:0005737">
    <property type="term" value="C:cytoplasm"/>
    <property type="evidence" value="ECO:0007669"/>
    <property type="project" value="InterPro"/>
</dbReference>
<dbReference type="SUPFAM" id="SSF56317">
    <property type="entry name" value="Carbon-nitrogen hydrolase"/>
    <property type="match status" value="1"/>
</dbReference>
<evidence type="ECO:0000256" key="7">
    <source>
        <dbReference type="ARBA" id="ARBA00022840"/>
    </source>
</evidence>
<dbReference type="Pfam" id="PF00795">
    <property type="entry name" value="CN_hydrolase"/>
    <property type="match status" value="1"/>
</dbReference>
<feature type="non-terminal residue" evidence="11">
    <location>
        <position position="385"/>
    </location>
</feature>
<dbReference type="InterPro" id="IPR003694">
    <property type="entry name" value="NAD_synthase"/>
</dbReference>